<feature type="region of interest" description="Disordered" evidence="1">
    <location>
        <begin position="580"/>
        <end position="599"/>
    </location>
</feature>
<dbReference type="Proteomes" id="UP000604046">
    <property type="component" value="Unassembled WGS sequence"/>
</dbReference>
<evidence type="ECO:0000256" key="1">
    <source>
        <dbReference type="SAM" id="MobiDB-lite"/>
    </source>
</evidence>
<feature type="compositionally biased region" description="Basic and acidic residues" evidence="1">
    <location>
        <begin position="192"/>
        <end position="201"/>
    </location>
</feature>
<gene>
    <name evidence="2" type="ORF">SNAT2548_LOCUS1944</name>
</gene>
<accession>A0A812HTU0</accession>
<evidence type="ECO:0000313" key="3">
    <source>
        <dbReference type="Proteomes" id="UP000604046"/>
    </source>
</evidence>
<proteinExistence type="predicted"/>
<feature type="region of interest" description="Disordered" evidence="1">
    <location>
        <begin position="151"/>
        <end position="251"/>
    </location>
</feature>
<comment type="caution">
    <text evidence="2">The sequence shown here is derived from an EMBL/GenBank/DDBJ whole genome shotgun (WGS) entry which is preliminary data.</text>
</comment>
<dbReference type="OrthoDB" id="438990at2759"/>
<evidence type="ECO:0000313" key="2">
    <source>
        <dbReference type="EMBL" id="CAE6960808.1"/>
    </source>
</evidence>
<feature type="region of interest" description="Disordered" evidence="1">
    <location>
        <begin position="751"/>
        <end position="770"/>
    </location>
</feature>
<name>A0A812HTU0_9DINO</name>
<reference evidence="2" key="1">
    <citation type="submission" date="2021-02" db="EMBL/GenBank/DDBJ databases">
        <authorList>
            <person name="Dougan E. K."/>
            <person name="Rhodes N."/>
            <person name="Thang M."/>
            <person name="Chan C."/>
        </authorList>
    </citation>
    <scope>NUCLEOTIDE SEQUENCE</scope>
</reference>
<feature type="region of interest" description="Disordered" evidence="1">
    <location>
        <begin position="714"/>
        <end position="733"/>
    </location>
</feature>
<feature type="compositionally biased region" description="Acidic residues" evidence="1">
    <location>
        <begin position="755"/>
        <end position="766"/>
    </location>
</feature>
<organism evidence="2 3">
    <name type="scientific">Symbiodinium natans</name>
    <dbReference type="NCBI Taxonomy" id="878477"/>
    <lineage>
        <taxon>Eukaryota</taxon>
        <taxon>Sar</taxon>
        <taxon>Alveolata</taxon>
        <taxon>Dinophyceae</taxon>
        <taxon>Suessiales</taxon>
        <taxon>Symbiodiniaceae</taxon>
        <taxon>Symbiodinium</taxon>
    </lineage>
</organism>
<dbReference type="EMBL" id="CAJNDS010000112">
    <property type="protein sequence ID" value="CAE6960808.1"/>
    <property type="molecule type" value="Genomic_DNA"/>
</dbReference>
<feature type="compositionally biased region" description="Low complexity" evidence="1">
    <location>
        <begin position="714"/>
        <end position="728"/>
    </location>
</feature>
<protein>
    <submittedName>
        <fullName evidence="2">Uncharacterized protein</fullName>
    </submittedName>
</protein>
<keyword evidence="3" id="KW-1185">Reference proteome</keyword>
<sequence>MQASCAKGSAVTLVNALAASLGASDARPAWEHFLQRTTCGKTVKTYAAAETLLVLLWHLRSMGRPAAATSLELLAGRLGPEQPDVEPVLKVLFLLSGKLDLDPGLGAVSRQVLYETGHMSSTKAAAGFLRTPGREMERELQHHLVGHVGQDLARGNRCSGPEEAPTMRQSHRKVQVQDVVEVKASGFFDGPKQGERKRDPGEPPEALGDMAIQRTQRTKPDFPEPDSEPPCLEHSVPALGFGDSSGASHVGQRPRQWEHLWKSTMWALDARVSHDTGASMPQQAAGSQTLRFAWLALHGVSSRCFKVCNGLVQCIAVGPEHALLKEWADICSRCLGLRQLSATLRRGANPTVQALGDVHRDLLNVLDGKLSAALRENASFLQFWIKLQPWLRQLQEVLALSKQASPARHPAPATLGTLPQGQLLDRLVSFYRAQELSALQWQACSRPGQSPGPMSVASVDLVPLWLLQRSLQPLLQSLTARVRGEDGRGRSMTVPEFLNSVGGPLATLPLKLRILDWVEAAHAEEASDPPAERYFGSVGREASVFVSDDHFGLSRQEGDAWPTPSPIRSTGFRVCVSVQSGSLPPPPPKLEASREIPGPRAFRRAPETLQVEVQQPTPRTPSASLDAKLKQKQAQQEYKAALDAQLAEQSAERARRLQTQEARPDEQLAILRPPSPRTLQEARDALEVAHRERMQQATEEEQLLRWKLQRLRGSPGTAASAKSTPSSSNAWRQRPGSLAAMALSRAGLAQNPDDQMAEAETGEEWEEHQSHQSLRLLARAVLQSVYSQAAELAQLSEPMGPTMGATAATRIAQPAAGLASFNRGGPEPPERLETECIKDAAMQDQEKADRQDSAMEFALSAAAPVVHPT</sequence>
<dbReference type="AlphaFoldDB" id="A0A812HTU0"/>